<dbReference type="EMBL" id="CP002159">
    <property type="protein sequence ID" value="ADL54424.1"/>
    <property type="molecule type" value="Genomic_DNA"/>
</dbReference>
<keyword evidence="2" id="KW-1185">Reference proteome</keyword>
<dbReference type="Proteomes" id="UP000001235">
    <property type="component" value="Chromosome"/>
</dbReference>
<dbReference type="AlphaFoldDB" id="D9SJS5"/>
<accession>D9SJS5</accession>
<evidence type="ECO:0000313" key="2">
    <source>
        <dbReference type="Proteomes" id="UP000001235"/>
    </source>
</evidence>
<name>D9SJS5_GALCS</name>
<dbReference type="OrthoDB" id="270332at2"/>
<dbReference type="RefSeq" id="WP_013292367.1">
    <property type="nucleotide sequence ID" value="NC_014394.1"/>
</dbReference>
<sequence>MTQPPKQVLHPDKFSFYIGDYGAIGYKLEMHDNILLYSSASSDRICGNAESIEVIPSPIKWRNFIAKLEAIGVWDWEDNYENPCVCDGTQWELNIALGDRHVQSSGSNYYPGITDDPTCITFPDSSPQFDAFLLALKNLTGKRIN</sequence>
<protein>
    <submittedName>
        <fullName evidence="1">Uncharacterized protein</fullName>
    </submittedName>
</protein>
<dbReference type="STRING" id="395494.Galf_0380"/>
<dbReference type="KEGG" id="gca:Galf_0380"/>
<reference evidence="1 2" key="1">
    <citation type="submission" date="2010-08" db="EMBL/GenBank/DDBJ databases">
        <title>Complete sequence of Gallionella capsiferriformans ES-2.</title>
        <authorList>
            <consortium name="US DOE Joint Genome Institute"/>
            <person name="Lucas S."/>
            <person name="Copeland A."/>
            <person name="Lapidus A."/>
            <person name="Cheng J.-F."/>
            <person name="Bruce D."/>
            <person name="Goodwin L."/>
            <person name="Pitluck S."/>
            <person name="Chertkov O."/>
            <person name="Davenport K.W."/>
            <person name="Detter J.C."/>
            <person name="Han C."/>
            <person name="Tapia R."/>
            <person name="Land M."/>
            <person name="Hauser L."/>
            <person name="Chang Y.-J."/>
            <person name="Jeffries C."/>
            <person name="Kyrpides N."/>
            <person name="Ivanova N."/>
            <person name="Mikhailova N."/>
            <person name="Shelobolina E.S."/>
            <person name="Picardal F."/>
            <person name="Roden E."/>
            <person name="Emerson D."/>
            <person name="Woyke T."/>
        </authorList>
    </citation>
    <scope>NUCLEOTIDE SEQUENCE [LARGE SCALE GENOMIC DNA]</scope>
    <source>
        <strain evidence="1 2">ES-2</strain>
    </source>
</reference>
<gene>
    <name evidence="1" type="ordered locus">Galf_0380</name>
</gene>
<dbReference type="HOGENOM" id="CLU_157716_0_0_4"/>
<evidence type="ECO:0000313" key="1">
    <source>
        <dbReference type="EMBL" id="ADL54424.1"/>
    </source>
</evidence>
<organism evidence="1 2">
    <name type="scientific">Gallionella capsiferriformans (strain ES-2)</name>
    <name type="common">Gallionella ferruginea capsiferriformans (strain ES-2)</name>
    <dbReference type="NCBI Taxonomy" id="395494"/>
    <lineage>
        <taxon>Bacteria</taxon>
        <taxon>Pseudomonadati</taxon>
        <taxon>Pseudomonadota</taxon>
        <taxon>Betaproteobacteria</taxon>
        <taxon>Nitrosomonadales</taxon>
        <taxon>Gallionellaceae</taxon>
        <taxon>Gallionella</taxon>
    </lineage>
</organism>
<proteinExistence type="predicted"/>